<comment type="subcellular location">
    <subcellularLocation>
        <location evidence="1">Nucleus</location>
    </subcellularLocation>
</comment>
<evidence type="ECO:0000256" key="6">
    <source>
        <dbReference type="ARBA" id="ARBA00023242"/>
    </source>
</evidence>
<dbReference type="CDD" id="cd16931">
    <property type="entry name" value="HATPase_MORC-like"/>
    <property type="match status" value="1"/>
</dbReference>
<protein>
    <submittedName>
        <fullName evidence="8">MORC family CW-type zinc finger protein 3 isoform X1</fullName>
    </submittedName>
</protein>
<evidence type="ECO:0000313" key="7">
    <source>
        <dbReference type="Proteomes" id="UP000515154"/>
    </source>
</evidence>
<organism evidence="7 8">
    <name type="scientific">Octopus sinensis</name>
    <name type="common">East Asian common octopus</name>
    <dbReference type="NCBI Taxonomy" id="2607531"/>
    <lineage>
        <taxon>Eukaryota</taxon>
        <taxon>Metazoa</taxon>
        <taxon>Spiralia</taxon>
        <taxon>Lophotrochozoa</taxon>
        <taxon>Mollusca</taxon>
        <taxon>Cephalopoda</taxon>
        <taxon>Coleoidea</taxon>
        <taxon>Octopodiformes</taxon>
        <taxon>Octopoda</taxon>
        <taxon>Incirrata</taxon>
        <taxon>Octopodidae</taxon>
        <taxon>Octopus</taxon>
    </lineage>
</organism>
<dbReference type="PANTHER" id="PTHR23336">
    <property type="entry name" value="ZINC FINGER CW-TYPE COILED-COIL DOMAIN PROTEIN 3"/>
    <property type="match status" value="1"/>
</dbReference>
<dbReference type="Gene3D" id="3.30.40.100">
    <property type="match status" value="1"/>
</dbReference>
<dbReference type="AlphaFoldDB" id="A0A7E6FN07"/>
<accession>A0A7E6FN07</accession>
<proteinExistence type="predicted"/>
<dbReference type="PROSITE" id="PS51050">
    <property type="entry name" value="ZF_CW"/>
    <property type="match status" value="1"/>
</dbReference>
<dbReference type="InterPro" id="IPR045261">
    <property type="entry name" value="MORC_ATPase"/>
</dbReference>
<dbReference type="Pfam" id="PF07496">
    <property type="entry name" value="zf-CW"/>
    <property type="match status" value="1"/>
</dbReference>
<keyword evidence="5" id="KW-0175">Coiled coil</keyword>
<keyword evidence="3" id="KW-0863">Zinc-finger</keyword>
<dbReference type="InterPro" id="IPR036890">
    <property type="entry name" value="HATPase_C_sf"/>
</dbReference>
<dbReference type="Pfam" id="PF13589">
    <property type="entry name" value="HATPase_c_3"/>
    <property type="match status" value="1"/>
</dbReference>
<dbReference type="GO" id="GO:0008270">
    <property type="term" value="F:zinc ion binding"/>
    <property type="evidence" value="ECO:0007669"/>
    <property type="project" value="UniProtKB-KW"/>
</dbReference>
<dbReference type="RefSeq" id="XP_036369004.1">
    <property type="nucleotide sequence ID" value="XM_036513111.1"/>
</dbReference>
<evidence type="ECO:0000256" key="5">
    <source>
        <dbReference type="ARBA" id="ARBA00023054"/>
    </source>
</evidence>
<keyword evidence="7" id="KW-1185">Reference proteome</keyword>
<dbReference type="InterPro" id="IPR011124">
    <property type="entry name" value="Znf_CW"/>
</dbReference>
<evidence type="ECO:0000313" key="8">
    <source>
        <dbReference type="RefSeq" id="XP_036369004.1"/>
    </source>
</evidence>
<sequence length="891" mass="99447">MASTQGIQLSKVSPSFLQANSTSHTWTFSAMAELIDNAYDPDVNASQLWIDKTIFNNKICLTFVDNGNGMDPEKLLRMLSFGFCEKVAVSGHKPIGQYGNGFKSGSMRLGRDALVFTRNLNSMSVGMLSQSYLEAVREETVLVPIVTWKLPQKTRSANQGSLNNLRAILKYSIFRKESSLLEELGTLEMLKTGTKIIIYNLKRGNDGKLELDFESDSADIRNPESHEFDYSSINRPLSQYSPEYRRSLREYCSILYLKPRMKIILRGKKVQTKLISKSLSRTETDIYRPTWLPKPILLTFGFSPNKNEFDSENYGVLMYHRNRLIKAYEKVGYQRQANELGVGVVGVVEVDFLDPIHNKQDFKRTDRYNTFMTSLGTKLNDYWNEKCGGSSSVKIQSVSSATGTLFPSVITIGGSGALGVAPEPDWLWVQCDNCLKWRRLPTGIGFRDLPEKWYCHMNPDASHNRCDVEEEPEDEDEALRRPSYEKTFKKAQEIQRKRKQIEEFQKQQEKDSQLVAMKKELERRDRDMRQGIVEVTSSTEKKPSTTELTQAQKALESLIQKQKTQAKIIQKLKSQKDHIKTKQVEILKAAEVLHMVQRRNDNYLDTNWSNVSSTSQPNRMIPAAGVTPPSKRSLDAAPETVTLVKRHRIKTEDGNYVTVTLNEDTAPVPDLATRRREEKEKSNQEPVGVIDLTDEDDPKMDGTNGILPASNSNMMPTSDVSVAVEVSETPIDMEVTAMEVTRNRSSVGANEVVSVLPSANRAGNEDDGIKIISVNSVASLPAQAAATDSVVSAALPQNNASPAAAPPASAASATASSPPSSSASASRLASEAAASEDGEEENLDCVKKRLNELRENVKRLIEIIVPNIDFGEHKIDDVVVEMIRINSQVNS</sequence>
<dbReference type="SUPFAM" id="SSF55874">
    <property type="entry name" value="ATPase domain of HSP90 chaperone/DNA topoisomerase II/histidine kinase"/>
    <property type="match status" value="1"/>
</dbReference>
<dbReference type="PANTHER" id="PTHR23336:SF76">
    <property type="entry name" value="MORC S5 DOMAIN-CONTAINING PROTEIN"/>
    <property type="match status" value="1"/>
</dbReference>
<evidence type="ECO:0000256" key="1">
    <source>
        <dbReference type="ARBA" id="ARBA00004123"/>
    </source>
</evidence>
<dbReference type="GO" id="GO:0016887">
    <property type="term" value="F:ATP hydrolysis activity"/>
    <property type="evidence" value="ECO:0007669"/>
    <property type="project" value="InterPro"/>
</dbReference>
<dbReference type="InterPro" id="IPR041006">
    <property type="entry name" value="Morc_S5"/>
</dbReference>
<dbReference type="Proteomes" id="UP000515154">
    <property type="component" value="Linkage group LG24"/>
</dbReference>
<keyword evidence="2" id="KW-0479">Metal-binding</keyword>
<dbReference type="GO" id="GO:0005634">
    <property type="term" value="C:nucleus"/>
    <property type="evidence" value="ECO:0007669"/>
    <property type="project" value="UniProtKB-SubCell"/>
</dbReference>
<reference evidence="8" key="1">
    <citation type="submission" date="2025-08" db="UniProtKB">
        <authorList>
            <consortium name="RefSeq"/>
        </authorList>
    </citation>
    <scope>IDENTIFICATION</scope>
</reference>
<evidence type="ECO:0000256" key="4">
    <source>
        <dbReference type="ARBA" id="ARBA00022833"/>
    </source>
</evidence>
<name>A0A7E6FN07_9MOLL</name>
<dbReference type="Gene3D" id="3.30.565.10">
    <property type="entry name" value="Histidine kinase-like ATPase, C-terminal domain"/>
    <property type="match status" value="1"/>
</dbReference>
<evidence type="ECO:0000256" key="2">
    <source>
        <dbReference type="ARBA" id="ARBA00022723"/>
    </source>
</evidence>
<evidence type="ECO:0000256" key="3">
    <source>
        <dbReference type="ARBA" id="ARBA00022771"/>
    </source>
</evidence>
<gene>
    <name evidence="8" type="primary">LOC115223954</name>
</gene>
<dbReference type="Pfam" id="PF17942">
    <property type="entry name" value="Morc6_S5"/>
    <property type="match status" value="1"/>
</dbReference>
<keyword evidence="6" id="KW-0539">Nucleus</keyword>
<keyword evidence="4" id="KW-0862">Zinc</keyword>